<organism evidence="3 4">
    <name type="scientific">Thiothrix unzii</name>
    <dbReference type="NCBI Taxonomy" id="111769"/>
    <lineage>
        <taxon>Bacteria</taxon>
        <taxon>Pseudomonadati</taxon>
        <taxon>Pseudomonadota</taxon>
        <taxon>Gammaproteobacteria</taxon>
        <taxon>Thiotrichales</taxon>
        <taxon>Thiotrichaceae</taxon>
        <taxon>Thiothrix</taxon>
    </lineage>
</organism>
<evidence type="ECO:0000256" key="2">
    <source>
        <dbReference type="SAM" id="SignalP"/>
    </source>
</evidence>
<dbReference type="EMBL" id="CP072793">
    <property type="protein sequence ID" value="QTR52539.1"/>
    <property type="molecule type" value="Genomic_DNA"/>
</dbReference>
<name>A0A975F7S4_9GAMM</name>
<sequence length="133" mass="13421">MKATVTTTSVCLLSVMLAGCVTVNADASNPMLGHGVKPLNPVLLTYGHTSNAANSSVGQASFVNPTPAPAQETQATTAQEPLPDAASTSSVSTETPVEAASTTEATSQASMKQLLVNGAVTLIGKCIESGNCW</sequence>
<keyword evidence="4" id="KW-1185">Reference proteome</keyword>
<dbReference type="KEGG" id="tun:J9260_12535"/>
<evidence type="ECO:0000313" key="3">
    <source>
        <dbReference type="EMBL" id="QTR52539.1"/>
    </source>
</evidence>
<proteinExistence type="predicted"/>
<reference evidence="3" key="1">
    <citation type="submission" date="2021-04" db="EMBL/GenBank/DDBJ databases">
        <title>Genomics, taxonomy and metabolism of representatives of sulfur bacteria of the genus Thiothrix: Thiothrix fructosivorans QT, Thiothrix unzii A1T and three new species, Thiothrix subterranea sp. nov., Thiothrix litoralis sp. nov. and 'Candidatus Thiothrix anitrata' sp. nov.</title>
        <authorList>
            <person name="Ravin N.V."/>
            <person name="Smolyakov D."/>
            <person name="Rudenko T.S."/>
            <person name="Mardanov A.V."/>
            <person name="Beletsky A.V."/>
            <person name="Markov N.D."/>
            <person name="Fomenkov A.I."/>
            <person name="Roberts R.J."/>
            <person name="Karnachuk O.V."/>
            <person name="Novikov A."/>
            <person name="Grabovich M.Y."/>
        </authorList>
    </citation>
    <scope>NUCLEOTIDE SEQUENCE</scope>
    <source>
        <strain evidence="3">A1</strain>
    </source>
</reference>
<feature type="region of interest" description="Disordered" evidence="1">
    <location>
        <begin position="57"/>
        <end position="107"/>
    </location>
</feature>
<dbReference type="PROSITE" id="PS51257">
    <property type="entry name" value="PROKAR_LIPOPROTEIN"/>
    <property type="match status" value="1"/>
</dbReference>
<protein>
    <recommendedName>
        <fullName evidence="5">Lipoprotein</fullName>
    </recommendedName>
</protein>
<feature type="compositionally biased region" description="Low complexity" evidence="1">
    <location>
        <begin position="69"/>
        <end position="107"/>
    </location>
</feature>
<evidence type="ECO:0000256" key="1">
    <source>
        <dbReference type="SAM" id="MobiDB-lite"/>
    </source>
</evidence>
<dbReference type="RefSeq" id="WP_210218084.1">
    <property type="nucleotide sequence ID" value="NZ_CP072793.1"/>
</dbReference>
<evidence type="ECO:0000313" key="4">
    <source>
        <dbReference type="Proteomes" id="UP000672009"/>
    </source>
</evidence>
<feature type="signal peptide" evidence="2">
    <location>
        <begin position="1"/>
        <end position="27"/>
    </location>
</feature>
<keyword evidence="2" id="KW-0732">Signal</keyword>
<accession>A0A975F7S4</accession>
<dbReference type="AlphaFoldDB" id="A0A975F7S4"/>
<gene>
    <name evidence="3" type="ORF">J9260_12535</name>
</gene>
<dbReference type="Proteomes" id="UP000672009">
    <property type="component" value="Chromosome"/>
</dbReference>
<feature type="chain" id="PRO_5036941062" description="Lipoprotein" evidence="2">
    <location>
        <begin position="28"/>
        <end position="133"/>
    </location>
</feature>
<evidence type="ECO:0008006" key="5">
    <source>
        <dbReference type="Google" id="ProtNLM"/>
    </source>
</evidence>